<accession>A0AAN6NC39</accession>
<dbReference type="InterPro" id="IPR000719">
    <property type="entry name" value="Prot_kinase_dom"/>
</dbReference>
<organism evidence="2 3">
    <name type="scientific">Diplogelasinospora grovesii</name>
    <dbReference type="NCBI Taxonomy" id="303347"/>
    <lineage>
        <taxon>Eukaryota</taxon>
        <taxon>Fungi</taxon>
        <taxon>Dikarya</taxon>
        <taxon>Ascomycota</taxon>
        <taxon>Pezizomycotina</taxon>
        <taxon>Sordariomycetes</taxon>
        <taxon>Sordariomycetidae</taxon>
        <taxon>Sordariales</taxon>
        <taxon>Diplogelasinosporaceae</taxon>
        <taxon>Diplogelasinospora</taxon>
    </lineage>
</organism>
<dbReference type="Gene3D" id="1.10.510.10">
    <property type="entry name" value="Transferase(Phosphotransferase) domain 1"/>
    <property type="match status" value="1"/>
</dbReference>
<keyword evidence="3" id="KW-1185">Reference proteome</keyword>
<feature type="domain" description="Protein kinase" evidence="1">
    <location>
        <begin position="135"/>
        <end position="363"/>
    </location>
</feature>
<dbReference type="Proteomes" id="UP001303473">
    <property type="component" value="Unassembled WGS sequence"/>
</dbReference>
<evidence type="ECO:0000259" key="1">
    <source>
        <dbReference type="PROSITE" id="PS50011"/>
    </source>
</evidence>
<gene>
    <name evidence="2" type="ORF">QBC46DRAFT_380991</name>
</gene>
<comment type="caution">
    <text evidence="2">The sequence shown here is derived from an EMBL/GenBank/DDBJ whole genome shotgun (WGS) entry which is preliminary data.</text>
</comment>
<dbReference type="AlphaFoldDB" id="A0AAN6NC39"/>
<dbReference type="GO" id="GO:0005524">
    <property type="term" value="F:ATP binding"/>
    <property type="evidence" value="ECO:0007669"/>
    <property type="project" value="InterPro"/>
</dbReference>
<sequence length="363" mass="40347">MEKKSPRCRILSFTTSNEGDKRQWVSLEIQLHTSRFRISVSPSNFRNSPVRSEEFQKYFALLLSENDDHDDSFEETDEEEGDAPGRTALLDCFDWAVTPCLADFERLSPAPPPLETGQLTLSHFVVTASFECNLTAADEILAPGEIERVETDEDCWPSPSSGDAWTTSFPSFSPAEIAVICDDPEHPFDSNPTRVRIGQQHLYFKESSDPDDVVAKKEVETYERIASANLGAGVRTSRLYGVVRNERNQLIGLLLYPIEENTLLTFAVGPETPDALKDRWAQQIQDTLAALHRAGITWGDAKPDNVLIDVHGDAWIVDFGGGRTEGWVDSGKAGTVDGDLQALERILKFIASGGDDQMDYSEE</sequence>
<name>A0AAN6NC39_9PEZI</name>
<dbReference type="EMBL" id="MU853777">
    <property type="protein sequence ID" value="KAK3942028.1"/>
    <property type="molecule type" value="Genomic_DNA"/>
</dbReference>
<proteinExistence type="predicted"/>
<dbReference type="SUPFAM" id="SSF56112">
    <property type="entry name" value="Protein kinase-like (PK-like)"/>
    <property type="match status" value="1"/>
</dbReference>
<dbReference type="InterPro" id="IPR011009">
    <property type="entry name" value="Kinase-like_dom_sf"/>
</dbReference>
<protein>
    <recommendedName>
        <fullName evidence="1">Protein kinase domain-containing protein</fullName>
    </recommendedName>
</protein>
<dbReference type="PROSITE" id="PS50011">
    <property type="entry name" value="PROTEIN_KINASE_DOM"/>
    <property type="match status" value="1"/>
</dbReference>
<dbReference type="GO" id="GO:0004672">
    <property type="term" value="F:protein kinase activity"/>
    <property type="evidence" value="ECO:0007669"/>
    <property type="project" value="InterPro"/>
</dbReference>
<evidence type="ECO:0000313" key="3">
    <source>
        <dbReference type="Proteomes" id="UP001303473"/>
    </source>
</evidence>
<evidence type="ECO:0000313" key="2">
    <source>
        <dbReference type="EMBL" id="KAK3942028.1"/>
    </source>
</evidence>
<reference evidence="3" key="1">
    <citation type="journal article" date="2023" name="Mol. Phylogenet. Evol.">
        <title>Genome-scale phylogeny and comparative genomics of the fungal order Sordariales.</title>
        <authorList>
            <person name="Hensen N."/>
            <person name="Bonometti L."/>
            <person name="Westerberg I."/>
            <person name="Brannstrom I.O."/>
            <person name="Guillou S."/>
            <person name="Cros-Aarteil S."/>
            <person name="Calhoun S."/>
            <person name="Haridas S."/>
            <person name="Kuo A."/>
            <person name="Mondo S."/>
            <person name="Pangilinan J."/>
            <person name="Riley R."/>
            <person name="LaButti K."/>
            <person name="Andreopoulos B."/>
            <person name="Lipzen A."/>
            <person name="Chen C."/>
            <person name="Yan M."/>
            <person name="Daum C."/>
            <person name="Ng V."/>
            <person name="Clum A."/>
            <person name="Steindorff A."/>
            <person name="Ohm R.A."/>
            <person name="Martin F."/>
            <person name="Silar P."/>
            <person name="Natvig D.O."/>
            <person name="Lalanne C."/>
            <person name="Gautier V."/>
            <person name="Ament-Velasquez S.L."/>
            <person name="Kruys A."/>
            <person name="Hutchinson M.I."/>
            <person name="Powell A.J."/>
            <person name="Barry K."/>
            <person name="Miller A.N."/>
            <person name="Grigoriev I.V."/>
            <person name="Debuchy R."/>
            <person name="Gladieux P."/>
            <person name="Hiltunen Thoren M."/>
            <person name="Johannesson H."/>
        </authorList>
    </citation>
    <scope>NUCLEOTIDE SEQUENCE [LARGE SCALE GENOMIC DNA]</scope>
    <source>
        <strain evidence="3">CBS 340.73</strain>
    </source>
</reference>